<sequence>MAKIPSTQDGGWESALTVARRSREFPGQGSGFWFLSPCHFPGTMLGWRSRTTFASRSSQADNIHLVIPEQTALPRPDLLRSLVPHFSVREDLGNPLSPEGLRNLKPWNGTCVTLERRELPELWAPPRNVFSSHALLSADPPPIDLPRKTFNRISRQKKTGPRKHNVDSEVIRDEECCLEKRSRGGIGSGLWCSETGVFSENHGKRKLGCTVPGFEPTSCRTQVVKFTHCCPTSISLETINAEGGVMLHCWVCPTLTSCPEAVGNEDTATAQLVSVVVLRHEQNEPASRAERQWQPLRIARYWRRNSAICPGFWFVIRVPAYSHLAMHAPLVAIAVLDSTECERACSGDDMEWYNIGNGISCCFFEESRFLELSSERPHSQKGKGHVSVEVFDINMKYASRDMPVVTQCPDCSPPTTAKRTGSTLVYVSGKRKLGHLSFILAVLLVGKNLLQLYFHGWISPLRTGHGGSAVSTLASHQGEPGSIPGRVARFSQVGIVPDDAVGRRVFSRISSFPRPFIPVRLHTSITLIGSQDLALKSRPNLFTHSSLQNRLKLYVGGAPIRPGKPSQFVYTHARLHNLDSKLSQRSNLRSTQKTVAPFEFRTGLEIEMKFISNHRLSKWWHNSDSSRYQN</sequence>
<keyword evidence="2" id="KW-1185">Reference proteome</keyword>
<dbReference type="Proteomes" id="UP001159363">
    <property type="component" value="Chromosome 3"/>
</dbReference>
<comment type="caution">
    <text evidence="1">The sequence shown here is derived from an EMBL/GenBank/DDBJ whole genome shotgun (WGS) entry which is preliminary data.</text>
</comment>
<evidence type="ECO:0000313" key="2">
    <source>
        <dbReference type="Proteomes" id="UP001159363"/>
    </source>
</evidence>
<reference evidence="1 2" key="1">
    <citation type="submission" date="2023-02" db="EMBL/GenBank/DDBJ databases">
        <title>LHISI_Scaffold_Assembly.</title>
        <authorList>
            <person name="Stuart O.P."/>
            <person name="Cleave R."/>
            <person name="Magrath M.J.L."/>
            <person name="Mikheyev A.S."/>
        </authorList>
    </citation>
    <scope>NUCLEOTIDE SEQUENCE [LARGE SCALE GENOMIC DNA]</scope>
    <source>
        <strain evidence="1">Daus_M_001</strain>
        <tissue evidence="1">Leg muscle</tissue>
    </source>
</reference>
<dbReference type="EMBL" id="JARBHB010000003">
    <property type="protein sequence ID" value="KAJ8890730.1"/>
    <property type="molecule type" value="Genomic_DNA"/>
</dbReference>
<accession>A0ABQ9I253</accession>
<gene>
    <name evidence="1" type="ORF">PR048_010239</name>
</gene>
<proteinExistence type="predicted"/>
<protein>
    <submittedName>
        <fullName evidence="1">Uncharacterized protein</fullName>
    </submittedName>
</protein>
<evidence type="ECO:0000313" key="1">
    <source>
        <dbReference type="EMBL" id="KAJ8890730.1"/>
    </source>
</evidence>
<organism evidence="1 2">
    <name type="scientific">Dryococelus australis</name>
    <dbReference type="NCBI Taxonomy" id="614101"/>
    <lineage>
        <taxon>Eukaryota</taxon>
        <taxon>Metazoa</taxon>
        <taxon>Ecdysozoa</taxon>
        <taxon>Arthropoda</taxon>
        <taxon>Hexapoda</taxon>
        <taxon>Insecta</taxon>
        <taxon>Pterygota</taxon>
        <taxon>Neoptera</taxon>
        <taxon>Polyneoptera</taxon>
        <taxon>Phasmatodea</taxon>
        <taxon>Verophasmatodea</taxon>
        <taxon>Anareolatae</taxon>
        <taxon>Phasmatidae</taxon>
        <taxon>Eurycanthinae</taxon>
        <taxon>Dryococelus</taxon>
    </lineage>
</organism>
<name>A0ABQ9I253_9NEOP</name>